<name>A0A5C4QGM7_9ACTN</name>
<reference evidence="2 3" key="1">
    <citation type="submission" date="2019-06" db="EMBL/GenBank/DDBJ databases">
        <title>Micromonospora ordensis sp. nov., isolated from deep marine sediment.</title>
        <authorList>
            <person name="Veyisoglu A."/>
            <person name="Carro L."/>
            <person name="Klenk H.-P."/>
            <person name="Sahin N."/>
        </authorList>
    </citation>
    <scope>NUCLEOTIDE SEQUENCE [LARGE SCALE GENOMIC DNA]</scope>
    <source>
        <strain evidence="2 3">S2509</strain>
    </source>
</reference>
<evidence type="ECO:0000256" key="1">
    <source>
        <dbReference type="SAM" id="MobiDB-lite"/>
    </source>
</evidence>
<dbReference type="AlphaFoldDB" id="A0A5C4QGM7"/>
<accession>A0A5C4QGM7</accession>
<gene>
    <name evidence="2" type="ORF">FHG89_22655</name>
</gene>
<dbReference type="EMBL" id="VDFY01000196">
    <property type="protein sequence ID" value="TNH25726.1"/>
    <property type="molecule type" value="Genomic_DNA"/>
</dbReference>
<sequence length="77" mass="8349">MAGGALGQAPRRAAAPDGAGRRGGRHHHVVDLYTAIRATKARRRTDGNKVTASVTVNRSAEEAYRFLHNSRWANGVR</sequence>
<dbReference type="Proteomes" id="UP000306145">
    <property type="component" value="Unassembled WGS sequence"/>
</dbReference>
<evidence type="ECO:0000313" key="2">
    <source>
        <dbReference type="EMBL" id="TNH25726.1"/>
    </source>
</evidence>
<dbReference type="RefSeq" id="WP_139586421.1">
    <property type="nucleotide sequence ID" value="NZ_VDFY01000196.1"/>
</dbReference>
<proteinExistence type="predicted"/>
<feature type="region of interest" description="Disordered" evidence="1">
    <location>
        <begin position="1"/>
        <end position="26"/>
    </location>
</feature>
<keyword evidence="3" id="KW-1185">Reference proteome</keyword>
<evidence type="ECO:0000313" key="3">
    <source>
        <dbReference type="Proteomes" id="UP000306145"/>
    </source>
</evidence>
<comment type="caution">
    <text evidence="2">The sequence shown here is derived from an EMBL/GenBank/DDBJ whole genome shotgun (WGS) entry which is preliminary data.</text>
</comment>
<protein>
    <submittedName>
        <fullName evidence="2">Uncharacterized protein</fullName>
    </submittedName>
</protein>
<organism evidence="2 3">
    <name type="scientific">Micromonospora orduensis</name>
    <dbReference type="NCBI Taxonomy" id="1420891"/>
    <lineage>
        <taxon>Bacteria</taxon>
        <taxon>Bacillati</taxon>
        <taxon>Actinomycetota</taxon>
        <taxon>Actinomycetes</taxon>
        <taxon>Micromonosporales</taxon>
        <taxon>Micromonosporaceae</taxon>
        <taxon>Micromonospora</taxon>
    </lineage>
</organism>
<feature type="compositionally biased region" description="Low complexity" evidence="1">
    <location>
        <begin position="7"/>
        <end position="18"/>
    </location>
</feature>